<dbReference type="EMBL" id="JAVXUP010001761">
    <property type="protein sequence ID" value="KAK3008344.1"/>
    <property type="molecule type" value="Genomic_DNA"/>
</dbReference>
<keyword evidence="5" id="KW-1185">Reference proteome</keyword>
<dbReference type="SMART" id="SM01349">
    <property type="entry name" value="TOG"/>
    <property type="match status" value="2"/>
</dbReference>
<feature type="domain" description="TOG" evidence="3">
    <location>
        <begin position="719"/>
        <end position="945"/>
    </location>
</feature>
<organism evidence="4 5">
    <name type="scientific">Escallonia herrerae</name>
    <dbReference type="NCBI Taxonomy" id="1293975"/>
    <lineage>
        <taxon>Eukaryota</taxon>
        <taxon>Viridiplantae</taxon>
        <taxon>Streptophyta</taxon>
        <taxon>Embryophyta</taxon>
        <taxon>Tracheophyta</taxon>
        <taxon>Spermatophyta</taxon>
        <taxon>Magnoliopsida</taxon>
        <taxon>eudicotyledons</taxon>
        <taxon>Gunneridae</taxon>
        <taxon>Pentapetalae</taxon>
        <taxon>asterids</taxon>
        <taxon>campanulids</taxon>
        <taxon>Escalloniales</taxon>
        <taxon>Escalloniaceae</taxon>
        <taxon>Escallonia</taxon>
    </lineage>
</organism>
<keyword evidence="1" id="KW-0677">Repeat</keyword>
<feature type="repeat" description="HEAT" evidence="2">
    <location>
        <begin position="733"/>
        <end position="771"/>
    </location>
</feature>
<reference evidence="4" key="1">
    <citation type="submission" date="2022-12" db="EMBL/GenBank/DDBJ databases">
        <title>Draft genome assemblies for two species of Escallonia (Escalloniales).</title>
        <authorList>
            <person name="Chanderbali A."/>
            <person name="Dervinis C."/>
            <person name="Anghel I."/>
            <person name="Soltis D."/>
            <person name="Soltis P."/>
            <person name="Zapata F."/>
        </authorList>
    </citation>
    <scope>NUCLEOTIDE SEQUENCE</scope>
    <source>
        <strain evidence="4">UCBG64.0493</strain>
        <tissue evidence="4">Leaf</tissue>
    </source>
</reference>
<dbReference type="InterPro" id="IPR021133">
    <property type="entry name" value="HEAT_type_2"/>
</dbReference>
<proteinExistence type="predicted"/>
<gene>
    <name evidence="4" type="ORF">RJ639_015074</name>
</gene>
<dbReference type="Pfam" id="PF13513">
    <property type="entry name" value="HEAT_EZ"/>
    <property type="match status" value="1"/>
</dbReference>
<dbReference type="GO" id="GO:0019887">
    <property type="term" value="F:protein kinase regulator activity"/>
    <property type="evidence" value="ECO:0007669"/>
    <property type="project" value="TreeGrafter"/>
</dbReference>
<protein>
    <recommendedName>
        <fullName evidence="3">TOG domain-containing protein</fullName>
    </recommendedName>
</protein>
<dbReference type="FunFam" id="1.25.10.10:FF:000162">
    <property type="entry name" value="GCN1, eIF2 alpha kinase activator homolog"/>
    <property type="match status" value="1"/>
</dbReference>
<dbReference type="Pfam" id="PF25786">
    <property type="entry name" value="HEAT_GCN1_C"/>
    <property type="match status" value="1"/>
</dbReference>
<feature type="repeat" description="HEAT" evidence="2">
    <location>
        <begin position="469"/>
        <end position="506"/>
    </location>
</feature>
<dbReference type="Pfam" id="PF24987">
    <property type="entry name" value="HEAT_EF3_N"/>
    <property type="match status" value="1"/>
</dbReference>
<dbReference type="SUPFAM" id="SSF48371">
    <property type="entry name" value="ARM repeat"/>
    <property type="match status" value="2"/>
</dbReference>
<dbReference type="GO" id="GO:0006417">
    <property type="term" value="P:regulation of translation"/>
    <property type="evidence" value="ECO:0007669"/>
    <property type="project" value="TreeGrafter"/>
</dbReference>
<dbReference type="GO" id="GO:0005829">
    <property type="term" value="C:cytosol"/>
    <property type="evidence" value="ECO:0007669"/>
    <property type="project" value="TreeGrafter"/>
</dbReference>
<dbReference type="AlphaFoldDB" id="A0AA88VIH8"/>
<feature type="domain" description="TOG" evidence="3">
    <location>
        <begin position="414"/>
        <end position="635"/>
    </location>
</feature>
<evidence type="ECO:0000259" key="3">
    <source>
        <dbReference type="SMART" id="SM01349"/>
    </source>
</evidence>
<name>A0AA88VIH8_9ASTE</name>
<dbReference type="Pfam" id="PF24984">
    <property type="entry name" value="HEAT_EF3_GNC1"/>
    <property type="match status" value="1"/>
</dbReference>
<dbReference type="InterPro" id="IPR016024">
    <property type="entry name" value="ARM-type_fold"/>
</dbReference>
<dbReference type="InterPro" id="IPR057546">
    <property type="entry name" value="HEAT_GCN1"/>
</dbReference>
<dbReference type="Proteomes" id="UP001188597">
    <property type="component" value="Unassembled WGS sequence"/>
</dbReference>
<sequence>VGSVIKNPEISALVPTLLMGLTDPNDHTRYSLDILLQTTFINTIDAPSLALLVPIVHRGLRERSAETKKKAAQIVGNMCSLVTEPKDMIPYIGLLLPEVKKVLVDPIPEVRSVAARALGSLIRGMGEENFTDLVPWLLDTLKSDGSNVERSGAAQGLSESLESGFRLAFWGIPSPKRISFPELSKAKVLAALGTDYFEHLLPDIIRNCSHQKASVRDGYLTLFKYLPRSLGIQFQNYLQQVLPAILDGLADENESVRDAALSAGHVLVEHYATTSLPLLLPAVEDGIFNDNWRIRQSSVELLGDLLFKVAGTSGKALLEGGSDDEGSSTEAHGRAIIEVLGRDKRNEVLAALYMVRTDVSLSVRQAALHVWKTIVANTPKTLKEIMPVLMNTLITSLASSSSERRQVAGRSLGELVRKLGERVLPLIIPILSHGLKDTNPSRRQGVCIGLSEVMASAGKSQLLSFMDELIPTIRTALCDSMAEVRESAGLAFSTLYKSAGMQAIDEIVPTLLHALEDDNMSDTALDGLKQILSVRTTAVLPHILPKLIQLPLSAFNAHALGALAEVAGPGLDFHLGTILPALLAAMGDDDMEVRTLAKKAAETVVLVIDEEGIESLISELLKGTADNHASVRQSSAYVIGYFFKNSKLYLVDEAPNMISTLIVLLSDSDSATVAVAWEALSRVVGSVPREVLPSYIKVVRDAVSTSRDKERRKKKGGAILIPGLCLPKALQPLLPIFLQGLISGSAELREQAAQGLGELVEVTSEQALKEFVIPVTGPLIRIIGDRFPWQVKSAILSTLSIMIRKGGMALKPFLPQLQTTFIKCLQDNTRTVRSSAALALGKLSALSSRVDPLVGDLLTSLQAADGGVREAILTALKGVVKHAGKSVSGAVRTRVYAALKDLIDNDDDQIRSSSSSILGIISQYLEDDQLSELIDDLSKLSSSPSWSARHGSVLTTSSMLRHIPLKISVYPLLSVVVACLKDASKDEKFPIREMATKALGRLLLHQIWSDPSNASAHLETLASVVSALQDDSSEVRRRALSALKASAKANPAAIMIHVAIFGPALAECLKDVSTPVRLAAERCALHTFQLNKGTENVQSAQKFITGLDARRIAKLPENSDVSEDSEDELASG</sequence>
<evidence type="ECO:0000256" key="1">
    <source>
        <dbReference type="ARBA" id="ARBA00022737"/>
    </source>
</evidence>
<comment type="caution">
    <text evidence="4">The sequence shown here is derived from an EMBL/GenBank/DDBJ whole genome shotgun (WGS) entry which is preliminary data.</text>
</comment>
<dbReference type="PANTHER" id="PTHR23346">
    <property type="entry name" value="TRANSLATIONAL ACTIVATOR GCN1-RELATED"/>
    <property type="match status" value="1"/>
</dbReference>
<feature type="repeat" description="HEAT" evidence="2">
    <location>
        <begin position="578"/>
        <end position="616"/>
    </location>
</feature>
<feature type="repeat" description="HEAT" evidence="2">
    <location>
        <begin position="241"/>
        <end position="276"/>
    </location>
</feature>
<dbReference type="InterPro" id="IPR011989">
    <property type="entry name" value="ARM-like"/>
</dbReference>
<evidence type="ECO:0000256" key="2">
    <source>
        <dbReference type="PROSITE-ProRule" id="PRU00103"/>
    </source>
</evidence>
<dbReference type="GO" id="GO:0034198">
    <property type="term" value="P:cellular response to amino acid starvation"/>
    <property type="evidence" value="ECO:0007669"/>
    <property type="project" value="TreeGrafter"/>
</dbReference>
<evidence type="ECO:0000313" key="4">
    <source>
        <dbReference type="EMBL" id="KAK3008344.1"/>
    </source>
</evidence>
<feature type="non-terminal residue" evidence="4">
    <location>
        <position position="1"/>
    </location>
</feature>
<evidence type="ECO:0000313" key="5">
    <source>
        <dbReference type="Proteomes" id="UP001188597"/>
    </source>
</evidence>
<accession>A0AA88VIH8</accession>
<feature type="repeat" description="HEAT" evidence="2">
    <location>
        <begin position="95"/>
        <end position="133"/>
    </location>
</feature>
<dbReference type="PANTHER" id="PTHR23346:SF7">
    <property type="entry name" value="STALLED RIBOSOME SENSOR GCN1"/>
    <property type="match status" value="1"/>
</dbReference>
<dbReference type="Pfam" id="PF23271">
    <property type="entry name" value="HEAT_GCN1"/>
    <property type="match status" value="2"/>
</dbReference>
<dbReference type="InterPro" id="IPR034085">
    <property type="entry name" value="TOG"/>
</dbReference>
<dbReference type="InterPro" id="IPR000357">
    <property type="entry name" value="HEAT"/>
</dbReference>
<dbReference type="Pfam" id="PF02985">
    <property type="entry name" value="HEAT"/>
    <property type="match status" value="1"/>
</dbReference>
<dbReference type="PROSITE" id="PS50077">
    <property type="entry name" value="HEAT_REPEAT"/>
    <property type="match status" value="5"/>
</dbReference>
<dbReference type="Gene3D" id="1.25.10.10">
    <property type="entry name" value="Leucine-rich Repeat Variant"/>
    <property type="match status" value="6"/>
</dbReference>